<dbReference type="PANTHER" id="PTHR24172:SF4">
    <property type="entry name" value="ANK_REP_REGION DOMAIN-CONTAINING PROTEIN"/>
    <property type="match status" value="1"/>
</dbReference>
<dbReference type="SUPFAM" id="SSF48403">
    <property type="entry name" value="Ankyrin repeat"/>
    <property type="match status" value="3"/>
</dbReference>
<dbReference type="Proteomes" id="UP000242457">
    <property type="component" value="Unassembled WGS sequence"/>
</dbReference>
<feature type="compositionally biased region" description="Acidic residues" evidence="8">
    <location>
        <begin position="476"/>
        <end position="525"/>
    </location>
</feature>
<evidence type="ECO:0000259" key="9">
    <source>
        <dbReference type="PROSITE" id="PS51509"/>
    </source>
</evidence>
<accession>A0A2A3EKB9</accession>
<evidence type="ECO:0000256" key="4">
    <source>
        <dbReference type="ARBA" id="ARBA00022840"/>
    </source>
</evidence>
<feature type="compositionally biased region" description="Acidic residues" evidence="8">
    <location>
        <begin position="532"/>
        <end position="542"/>
    </location>
</feature>
<dbReference type="InterPro" id="IPR036770">
    <property type="entry name" value="Ankyrin_rpt-contain_sf"/>
</dbReference>
<dbReference type="InterPro" id="IPR007858">
    <property type="entry name" value="Dpy-30_motif"/>
</dbReference>
<dbReference type="Pfam" id="PF02807">
    <property type="entry name" value="ATP-gua_PtransN"/>
    <property type="match status" value="1"/>
</dbReference>
<evidence type="ECO:0000313" key="12">
    <source>
        <dbReference type="Proteomes" id="UP000242457"/>
    </source>
</evidence>
<dbReference type="InterPro" id="IPR014746">
    <property type="entry name" value="Gln_synth/guanido_kin_cat_dom"/>
</dbReference>
<feature type="compositionally biased region" description="Acidic residues" evidence="8">
    <location>
        <begin position="1363"/>
        <end position="1372"/>
    </location>
</feature>
<evidence type="ECO:0000256" key="7">
    <source>
        <dbReference type="PROSITE-ProRule" id="PRU00843"/>
    </source>
</evidence>
<evidence type="ECO:0000256" key="6">
    <source>
        <dbReference type="PROSITE-ProRule" id="PRU00842"/>
    </source>
</evidence>
<feature type="binding site" evidence="7">
    <location>
        <begin position="1197"/>
        <end position="1201"/>
    </location>
    <ligand>
        <name>ATP</name>
        <dbReference type="ChEBI" id="CHEBI:30616"/>
    </ligand>
</feature>
<keyword evidence="4 7" id="KW-0067">ATP-binding</keyword>
<dbReference type="EMBL" id="KZ288230">
    <property type="protein sequence ID" value="PBC31636.1"/>
    <property type="molecule type" value="Genomic_DNA"/>
</dbReference>
<reference evidence="11 12" key="1">
    <citation type="submission" date="2014-07" db="EMBL/GenBank/DDBJ databases">
        <title>Genomic and transcriptomic analysis on Apis cerana provide comprehensive insights into honey bee biology.</title>
        <authorList>
            <person name="Diao Q."/>
            <person name="Sun L."/>
            <person name="Zheng H."/>
            <person name="Zheng H."/>
            <person name="Xu S."/>
            <person name="Wang S."/>
            <person name="Zeng Z."/>
            <person name="Hu F."/>
            <person name="Su S."/>
            <person name="Wu J."/>
        </authorList>
    </citation>
    <scope>NUCLEOTIDE SEQUENCE [LARGE SCALE GENOMIC DNA]</scope>
    <source>
        <tissue evidence="11">Pupae without intestine</tissue>
    </source>
</reference>
<dbReference type="InterPro" id="IPR036802">
    <property type="entry name" value="ATP-guanido_PTrfase_N_sf"/>
</dbReference>
<dbReference type="Gene3D" id="1.25.40.20">
    <property type="entry name" value="Ankyrin repeat-containing domain"/>
    <property type="match status" value="4"/>
</dbReference>
<gene>
    <name evidence="11" type="ORF">APICC_06654</name>
</gene>
<dbReference type="CDD" id="cd22966">
    <property type="entry name" value="DD_DYDC-like"/>
    <property type="match status" value="1"/>
</dbReference>
<feature type="repeat" description="ANK" evidence="5">
    <location>
        <begin position="331"/>
        <end position="364"/>
    </location>
</feature>
<evidence type="ECO:0000256" key="8">
    <source>
        <dbReference type="SAM" id="MobiDB-lite"/>
    </source>
</evidence>
<protein>
    <submittedName>
        <fullName evidence="11">Arginine kinase</fullName>
    </submittedName>
</protein>
<dbReference type="Pfam" id="PF05186">
    <property type="entry name" value="Dpy-30"/>
    <property type="match status" value="1"/>
</dbReference>
<dbReference type="InterPro" id="IPR022413">
    <property type="entry name" value="ATP-guanido_PTrfase_N"/>
</dbReference>
<comment type="similarity">
    <text evidence="6">Belongs to the ATP:guanido phosphotransferase family.</text>
</comment>
<evidence type="ECO:0000313" key="11">
    <source>
        <dbReference type="EMBL" id="PBC31636.1"/>
    </source>
</evidence>
<feature type="domain" description="Phosphagen kinase N-terminal" evidence="9">
    <location>
        <begin position="865"/>
        <end position="970"/>
    </location>
</feature>
<name>A0A2A3EKB9_APICC</name>
<feature type="repeat" description="ANK" evidence="5">
    <location>
        <begin position="733"/>
        <end position="753"/>
    </location>
</feature>
<feature type="region of interest" description="Disordered" evidence="8">
    <location>
        <begin position="449"/>
        <end position="622"/>
    </location>
</feature>
<dbReference type="GO" id="GO:0005524">
    <property type="term" value="F:ATP binding"/>
    <property type="evidence" value="ECO:0007669"/>
    <property type="project" value="UniProtKB-UniRule"/>
</dbReference>
<keyword evidence="1 7" id="KW-0808">Transferase</keyword>
<dbReference type="PANTHER" id="PTHR24172">
    <property type="entry name" value="ANK_REP_REGION DOMAIN-CONTAINING PROTEIN"/>
    <property type="match status" value="1"/>
</dbReference>
<dbReference type="Gene3D" id="1.10.135.10">
    <property type="entry name" value="ATP:guanido phosphotransferase, N-terminal domain"/>
    <property type="match status" value="1"/>
</dbReference>
<dbReference type="GO" id="GO:0016301">
    <property type="term" value="F:kinase activity"/>
    <property type="evidence" value="ECO:0007669"/>
    <property type="project" value="UniProtKB-KW"/>
</dbReference>
<evidence type="ECO:0000256" key="5">
    <source>
        <dbReference type="PROSITE-ProRule" id="PRU00023"/>
    </source>
</evidence>
<evidence type="ECO:0000256" key="2">
    <source>
        <dbReference type="ARBA" id="ARBA00022741"/>
    </source>
</evidence>
<sequence>MLGHTEFRLDKLDGESIIQMNATILKSWLLRGEFEKLEHVVLEGRGARLLGEISPDLRTRVFLKGLPNYLTKISYIHDAVSRGSLTETQKLILEEPKKKLAIAKDPAGTPLLHKAVYHDHQDIVEWLVQNYPITIQQKDREGRTALHYCACCKDLEAIWDVLIENDCDASIIDKRGNPAAYYLEHSSEIELPEVENMSRRKTSFGKESLDFKPSNIRIWIHNRDIGKLQQVLWEGHGNKLRMETSNNPRVKRFLEAVPFIMGTVKDVHTFVINNDLEELENKIEATSPIVLYGKDGNGLNVLHKACGLRYTEIARNILAKFPSVVEAQDNDGKTPLHYAAAAKDDGTLYNLLVEYGADESKLDNRLKAPAFYKNRPSDIDQSLLNVIPEAPRVAGTSYPKHWDWRILDAEEFILRGMKKVSSADIDSAFGSAESAPKNLSRSMEQIKNVEEDQKDEEENAEDAEDAKNGENAESVENPEDTKNEEDAEDAENGEDVENAEKMEETEEAEAAENPEPETTEEDNEEQEAKVEETEEKSSDDDVVTGAEMQETEENPEKSENEGEEEKGEEPEGEDKAEEDKEEAEESQKEEEGNEQEEENKTEQEERKEPSTGDSGVDDPGNEEDQQVIVGEHEELPEADLNEGTMTADPEIEKLLETGNMEQLATLVLNGEGRRLVGRHSGNAELQTFIDRVPSYMGKIHAVHMAAREGNLRDLQSALDRRKFAVARDESSPRGATPLHVAVIFGNTTIIRYLAGRFPETAHAIDLDGRTPLHYAATLADNGHYYNLLLHLGANPLVQDNFGQKADYYKQDQSEFSHKSLLRDFGANEKLADEILTDKVSGGDLYSSRRDLNEPETLATLERCFRLLIGARHGMTPKSAGNSGTLIGRCLKRPTFDRIKHRVTRMDHNLFDVIWPAFKKYGNYNSNASSAYSVISNIADEDESLSVVAPDYESYIVFAEFFDPLIRDVHCVTASGDLPDHPLPRFFYEDEEGEESYDTLDEVTVSSIDAYDLDPLAKYVQAGVIECCRNLENYTLPLTLTVNQLEEVEQEITNQLMSQEVSTMIAEGSSEDEAGSYFTLNEILDQPSPIRAQLAAAGLLLPITDFELHDDKRLHGKHWPYGRGVYVASAGDLAIWVNVQDHLRIVSRTSDTRPGLIGHAYARMAKLIMVFDSKLKFKRDKKLGFLSARPYAIGNTIRFNVIIKFPELSKEFDHLKHLCVVRGLSIRETVKRDTVRIGNQQSLSITELQTLQDFSRAVLNVLALEKELSINNSLKIATLIAGLFHDKVDISIFREEEGRYLASSLGDPLIRGLTEVANNRPKDPVTYLATYLYNFANKSKSSPQEQEPNVLIIPDRPEGNIENIENENGDEDAGYPQSPGSDVPESAFSNPNRDEHGQSVIHFAAIRSYPKDGLFHLLQESQVNVGFRDELYRTARDVAELANIRENIDEIDRYVAYLAARGETEKLVELLLEGYDHILDVEDEGVNIVNIAAEREREATVQFLQSIPNYVTQREEVHHEIRTGNVAKVKELLNKNNGGGKLLAMGKNSMSRCALHIAVLRENIELVQYIARTYPETLRIGDNLERTALHYAMGLLTVEELSNILIKAGAKRIVKDLKSRQPSYYFMNKSDIERLQEEEESMIK</sequence>
<feature type="compositionally biased region" description="Basic and acidic residues" evidence="8">
    <location>
        <begin position="598"/>
        <end position="610"/>
    </location>
</feature>
<feature type="compositionally biased region" description="Acidic residues" evidence="8">
    <location>
        <begin position="452"/>
        <end position="464"/>
    </location>
</feature>
<dbReference type="SUPFAM" id="SSF48034">
    <property type="entry name" value="Guanido kinase N-terminal domain"/>
    <property type="match status" value="1"/>
</dbReference>
<dbReference type="PROSITE" id="PS50297">
    <property type="entry name" value="ANK_REP_REGION"/>
    <property type="match status" value="3"/>
</dbReference>
<keyword evidence="12" id="KW-1185">Reference proteome</keyword>
<dbReference type="Gene3D" id="1.20.890.10">
    <property type="entry name" value="cAMP-dependent protein kinase regulatory subunit, dimerization-anchoring domain"/>
    <property type="match status" value="1"/>
</dbReference>
<feature type="region of interest" description="Disordered" evidence="8">
    <location>
        <begin position="1338"/>
        <end position="1393"/>
    </location>
</feature>
<feature type="binding site" evidence="7">
    <location>
        <begin position="1021"/>
        <end position="1025"/>
    </location>
    <ligand>
        <name>ATP</name>
        <dbReference type="ChEBI" id="CHEBI:30616"/>
    </ligand>
</feature>
<dbReference type="OrthoDB" id="432281at2759"/>
<feature type="repeat" description="ANK" evidence="5">
    <location>
        <begin position="141"/>
        <end position="174"/>
    </location>
</feature>
<dbReference type="PROSITE" id="PS51509">
    <property type="entry name" value="PHOSPHAGEN_KINASE_N"/>
    <property type="match status" value="1"/>
</dbReference>
<evidence type="ECO:0000259" key="10">
    <source>
        <dbReference type="PROSITE" id="PS51510"/>
    </source>
</evidence>
<evidence type="ECO:0000256" key="1">
    <source>
        <dbReference type="ARBA" id="ARBA00022679"/>
    </source>
</evidence>
<dbReference type="Pfam" id="PF00217">
    <property type="entry name" value="ATP-gua_Ptrans"/>
    <property type="match status" value="1"/>
</dbReference>
<keyword evidence="2 7" id="KW-0547">Nucleotide-binding</keyword>
<feature type="binding site" evidence="7">
    <location>
        <begin position="1221"/>
        <end position="1226"/>
    </location>
    <ligand>
        <name>ATP</name>
        <dbReference type="ChEBI" id="CHEBI:30616"/>
    </ligand>
</feature>
<dbReference type="STRING" id="94128.A0A2A3EKB9"/>
<dbReference type="InterPro" id="IPR002110">
    <property type="entry name" value="Ankyrin_rpt"/>
</dbReference>
<dbReference type="SUPFAM" id="SSF55931">
    <property type="entry name" value="Glutamine synthetase/guanido kinase"/>
    <property type="match status" value="1"/>
</dbReference>
<keyword evidence="3 7" id="KW-0418">Kinase</keyword>
<feature type="domain" description="Phosphagen kinase C-terminal" evidence="10">
    <location>
        <begin position="1018"/>
        <end position="1267"/>
    </location>
</feature>
<feature type="repeat" description="ANK" evidence="5">
    <location>
        <begin position="767"/>
        <end position="800"/>
    </location>
</feature>
<dbReference type="Gene3D" id="3.30.590.10">
    <property type="entry name" value="Glutamine synthetase/guanido kinase, catalytic domain"/>
    <property type="match status" value="1"/>
</dbReference>
<dbReference type="PROSITE" id="PS50088">
    <property type="entry name" value="ANK_REPEAT"/>
    <property type="match status" value="4"/>
</dbReference>
<keyword evidence="5" id="KW-0040">ANK repeat</keyword>
<dbReference type="SMART" id="SM00248">
    <property type="entry name" value="ANK"/>
    <property type="match status" value="10"/>
</dbReference>
<feature type="compositionally biased region" description="Acidic residues" evidence="8">
    <location>
        <begin position="561"/>
        <end position="584"/>
    </location>
</feature>
<evidence type="ECO:0000256" key="3">
    <source>
        <dbReference type="ARBA" id="ARBA00022777"/>
    </source>
</evidence>
<organism evidence="11 12">
    <name type="scientific">Apis cerana cerana</name>
    <name type="common">Oriental honeybee</name>
    <dbReference type="NCBI Taxonomy" id="94128"/>
    <lineage>
        <taxon>Eukaryota</taxon>
        <taxon>Metazoa</taxon>
        <taxon>Ecdysozoa</taxon>
        <taxon>Arthropoda</taxon>
        <taxon>Hexapoda</taxon>
        <taxon>Insecta</taxon>
        <taxon>Pterygota</taxon>
        <taxon>Neoptera</taxon>
        <taxon>Endopterygota</taxon>
        <taxon>Hymenoptera</taxon>
        <taxon>Apocrita</taxon>
        <taxon>Aculeata</taxon>
        <taxon>Apoidea</taxon>
        <taxon>Anthophila</taxon>
        <taxon>Apidae</taxon>
        <taxon>Apis</taxon>
    </lineage>
</organism>
<comment type="caution">
    <text evidence="7">Lacks conserved residue(s) required for the propagation of feature annotation.</text>
</comment>
<dbReference type="InterPro" id="IPR022414">
    <property type="entry name" value="ATP-guanido_PTrfase_cat"/>
</dbReference>
<proteinExistence type="inferred from homology"/>
<dbReference type="Pfam" id="PF12796">
    <property type="entry name" value="Ank_2"/>
    <property type="match status" value="3"/>
</dbReference>
<dbReference type="InterPro" id="IPR049630">
    <property type="entry name" value="DYDC-like_DD"/>
</dbReference>
<feature type="binding site" evidence="7">
    <location>
        <position position="1143"/>
    </location>
    <ligand>
        <name>ATP</name>
        <dbReference type="ChEBI" id="CHEBI:30616"/>
    </ligand>
</feature>
<dbReference type="PROSITE" id="PS51510">
    <property type="entry name" value="PHOSPHAGEN_KINASE_C"/>
    <property type="match status" value="1"/>
</dbReference>